<feature type="compositionally biased region" description="Polar residues" evidence="2">
    <location>
        <begin position="40"/>
        <end position="50"/>
    </location>
</feature>
<keyword evidence="5" id="KW-1185">Reference proteome</keyword>
<feature type="compositionally biased region" description="Polar residues" evidence="2">
    <location>
        <begin position="445"/>
        <end position="466"/>
    </location>
</feature>
<dbReference type="GO" id="GO:0008289">
    <property type="term" value="F:lipid binding"/>
    <property type="evidence" value="ECO:0007669"/>
    <property type="project" value="TreeGrafter"/>
</dbReference>
<name>A0A815GGZ7_ADIRI</name>
<dbReference type="Proteomes" id="UP000663828">
    <property type="component" value="Unassembled WGS sequence"/>
</dbReference>
<protein>
    <recommendedName>
        <fullName evidence="6">SMP-LTD domain-containing protein</fullName>
    </recommendedName>
</protein>
<dbReference type="EMBL" id="CAJNOR010002776">
    <property type="protein sequence ID" value="CAF1339767.1"/>
    <property type="molecule type" value="Genomic_DNA"/>
</dbReference>
<evidence type="ECO:0008006" key="6">
    <source>
        <dbReference type="Google" id="ProtNLM"/>
    </source>
</evidence>
<feature type="compositionally biased region" description="Basic and acidic residues" evidence="2">
    <location>
        <begin position="473"/>
        <end position="489"/>
    </location>
</feature>
<feature type="transmembrane region" description="Helical" evidence="3">
    <location>
        <begin position="219"/>
        <end position="238"/>
    </location>
</feature>
<accession>A0A815GGZ7</accession>
<keyword evidence="3" id="KW-0812">Transmembrane</keyword>
<proteinExistence type="predicted"/>
<evidence type="ECO:0000256" key="1">
    <source>
        <dbReference type="ARBA" id="ARBA00004586"/>
    </source>
</evidence>
<evidence type="ECO:0000256" key="3">
    <source>
        <dbReference type="SAM" id="Phobius"/>
    </source>
</evidence>
<dbReference type="GO" id="GO:0005789">
    <property type="term" value="C:endoplasmic reticulum membrane"/>
    <property type="evidence" value="ECO:0007669"/>
    <property type="project" value="UniProtKB-SubCell"/>
</dbReference>
<comment type="subcellular location">
    <subcellularLocation>
        <location evidence="1">Endoplasmic reticulum membrane</location>
    </subcellularLocation>
</comment>
<feature type="region of interest" description="Disordered" evidence="2">
    <location>
        <begin position="40"/>
        <end position="98"/>
    </location>
</feature>
<dbReference type="PANTHER" id="PTHR13466">
    <property type="entry name" value="TEX2 PROTEIN-RELATED"/>
    <property type="match status" value="1"/>
</dbReference>
<sequence>MLDKISHKITAIKDDITGAVKERSRSISFDRHLSSVANVDSSCQDESTPTPKRMTHLLKTSGNAGSSLSLGPSTRQMNDQSPSHKSSTGVKPSPLSSFSLSTANSSQLISSNASIPSLFSTLRHSQQKLASIEDVSTPTDESNSKTDPNEMMTKQINILVPQDSLKRSALHLGGPKFRVNSKELPKDKSIIHSNMTFSVPIIVGIISLVITLWKPISSYLSGFIVGCLFALALVYIWIRMIIKSKVKETVVEEWIDFPTLDSLLAKIDKEDKNTNIRVTGAYMSFQSYNADRDEDFIRYPCDVRLDGYRLIIQLASKQWTDEKKSEKETKFLGYREYLVKEARMILVPELTLTRAKYWMNDYPIVIRNLQILDKQIFNKQQIEKAKGLVNDFFTNNATIISIWFETGPQKEEWFHKLSLVLRKGKEDIQRTNHLLASSSGSQSSLNRRYTQTESEPELPSNSTIDAQITVDELQQKTKKNDADKDETGTHRTIARKSAESIPNETCLTKVLQTPECLDEAAITINFLTRRLLCDMFDTSILKDLLKEKIEMKLRELAVSILENLRVVSIDLGHTFPIILKIEPMQWNTQGIWFNLFLYYRGSFKLSVRTRIVLQKLINYDPKKDKPIFAQHYSAQNVRKDDDNDLIQRQKLLAKEPEIPEMAVTRKLGTALTNLALNKYFQFFANIPFVKNLFQKFSEQEVGADVEVTSFSGVLTLNIPPPPSDRIWVGCPEMPDLNIKVTPTYGEKQYSYTLLQDFLSAKIRSELKRLIVLPAMDDQLLPFFRDWAIDVIGEIVSKPVNPFTDDYKAKLNVHTAVREGLQEYKNARNMARPTTISSLFPES</sequence>
<evidence type="ECO:0000313" key="5">
    <source>
        <dbReference type="Proteomes" id="UP000663828"/>
    </source>
</evidence>
<gene>
    <name evidence="4" type="ORF">XAT740_LOCUS30889</name>
</gene>
<dbReference type="PANTHER" id="PTHR13466:SF0">
    <property type="entry name" value="SMP-LTD DOMAIN-CONTAINING PROTEIN"/>
    <property type="match status" value="1"/>
</dbReference>
<organism evidence="4 5">
    <name type="scientific">Adineta ricciae</name>
    <name type="common">Rotifer</name>
    <dbReference type="NCBI Taxonomy" id="249248"/>
    <lineage>
        <taxon>Eukaryota</taxon>
        <taxon>Metazoa</taxon>
        <taxon>Spiralia</taxon>
        <taxon>Gnathifera</taxon>
        <taxon>Rotifera</taxon>
        <taxon>Eurotatoria</taxon>
        <taxon>Bdelloidea</taxon>
        <taxon>Adinetida</taxon>
        <taxon>Adinetidae</taxon>
        <taxon>Adineta</taxon>
    </lineage>
</organism>
<keyword evidence="3" id="KW-1133">Transmembrane helix</keyword>
<feature type="transmembrane region" description="Helical" evidence="3">
    <location>
        <begin position="195"/>
        <end position="213"/>
    </location>
</feature>
<dbReference type="CDD" id="cd21675">
    <property type="entry name" value="SMP_TEX2"/>
    <property type="match status" value="1"/>
</dbReference>
<feature type="compositionally biased region" description="Polar residues" evidence="2">
    <location>
        <begin position="58"/>
        <end position="90"/>
    </location>
</feature>
<reference evidence="4" key="1">
    <citation type="submission" date="2021-02" db="EMBL/GenBank/DDBJ databases">
        <authorList>
            <person name="Nowell W R."/>
        </authorList>
    </citation>
    <scope>NUCLEOTIDE SEQUENCE</scope>
</reference>
<evidence type="ECO:0000256" key="2">
    <source>
        <dbReference type="SAM" id="MobiDB-lite"/>
    </source>
</evidence>
<evidence type="ECO:0000313" key="4">
    <source>
        <dbReference type="EMBL" id="CAF1339767.1"/>
    </source>
</evidence>
<feature type="region of interest" description="Disordered" evidence="2">
    <location>
        <begin position="436"/>
        <end position="495"/>
    </location>
</feature>
<dbReference type="AlphaFoldDB" id="A0A815GGZ7"/>
<keyword evidence="3" id="KW-0472">Membrane</keyword>
<comment type="caution">
    <text evidence="4">The sequence shown here is derived from an EMBL/GenBank/DDBJ whole genome shotgun (WGS) entry which is preliminary data.</text>
</comment>